<evidence type="ECO:0000313" key="3">
    <source>
        <dbReference type="Proteomes" id="UP000287872"/>
    </source>
</evidence>
<feature type="chain" id="PRO_5039061838" description="Lipoprotein" evidence="1">
    <location>
        <begin position="21"/>
        <end position="222"/>
    </location>
</feature>
<reference evidence="2 3" key="1">
    <citation type="submission" date="2018-11" db="EMBL/GenBank/DDBJ databases">
        <title>Genome sequencing and assembly of Clostridium tagluense strain A121.</title>
        <authorList>
            <person name="Murakami T."/>
            <person name="Segawa T."/>
            <person name="Shcherbakova V.A."/>
            <person name="Mori H."/>
            <person name="Yoshimura Y."/>
        </authorList>
    </citation>
    <scope>NUCLEOTIDE SEQUENCE [LARGE SCALE GENOMIC DNA]</scope>
    <source>
        <strain evidence="2 3">A121</strain>
    </source>
</reference>
<dbReference type="EMBL" id="BHYK01000013">
    <property type="protein sequence ID" value="GCD10890.1"/>
    <property type="molecule type" value="Genomic_DNA"/>
</dbReference>
<organism evidence="2 3">
    <name type="scientific">Clostridium tagluense</name>
    <dbReference type="NCBI Taxonomy" id="360422"/>
    <lineage>
        <taxon>Bacteria</taxon>
        <taxon>Bacillati</taxon>
        <taxon>Bacillota</taxon>
        <taxon>Clostridia</taxon>
        <taxon>Eubacteriales</taxon>
        <taxon>Clostridiaceae</taxon>
        <taxon>Clostridium</taxon>
    </lineage>
</organism>
<gene>
    <name evidence="2" type="primary">ydjY</name>
    <name evidence="2" type="ORF">Ctaglu_25130</name>
</gene>
<dbReference type="RefSeq" id="WP_125002201.1">
    <property type="nucleotide sequence ID" value="NZ_BHYK01000013.1"/>
</dbReference>
<evidence type="ECO:0000256" key="1">
    <source>
        <dbReference type="SAM" id="SignalP"/>
    </source>
</evidence>
<keyword evidence="3" id="KW-1185">Reference proteome</keyword>
<comment type="caution">
    <text evidence="2">The sequence shown here is derived from an EMBL/GenBank/DDBJ whole genome shotgun (WGS) entry which is preliminary data.</text>
</comment>
<accession>A0A401UMY1</accession>
<name>A0A401UMY1_9CLOT</name>
<protein>
    <recommendedName>
        <fullName evidence="4">Lipoprotein</fullName>
    </recommendedName>
</protein>
<dbReference type="NCBIfam" id="NF040466">
    <property type="entry name" value="ydjY_domain"/>
    <property type="match status" value="1"/>
</dbReference>
<evidence type="ECO:0008006" key="4">
    <source>
        <dbReference type="Google" id="ProtNLM"/>
    </source>
</evidence>
<dbReference type="AlphaFoldDB" id="A0A401UMY1"/>
<dbReference type="Proteomes" id="UP000287872">
    <property type="component" value="Unassembled WGS sequence"/>
</dbReference>
<dbReference type="PROSITE" id="PS51257">
    <property type="entry name" value="PROKAR_LIPOPROTEIN"/>
    <property type="match status" value="1"/>
</dbReference>
<dbReference type="OrthoDB" id="6571992at2"/>
<feature type="signal peptide" evidence="1">
    <location>
        <begin position="1"/>
        <end position="20"/>
    </location>
</feature>
<sequence length="222" mass="23723">MTMKKVLTVLLVASLIFSLAACSKVAPKVAPKASKTEAKVLVVNKEAKEIKMLCEVNGKYFKEATRHGIVFAKGSNGEKSVLRGLADEKEFHQALLDIGAKPGNNLKAADMKATADKGVAVDGDKLNAVVTWEGQDKEIPFADIIKASVEKPMDLRFGGNLESAKKNNTGCVLCLDSCATGITSDAAYPTGTTQNKVVKFYGDEDVLPEDGKVVTVTFRLAK</sequence>
<evidence type="ECO:0000313" key="2">
    <source>
        <dbReference type="EMBL" id="GCD10890.1"/>
    </source>
</evidence>
<proteinExistence type="predicted"/>
<dbReference type="InterPro" id="IPR047750">
    <property type="entry name" value="YdjY-like"/>
</dbReference>
<keyword evidence="1" id="KW-0732">Signal</keyword>